<feature type="compositionally biased region" description="Polar residues" evidence="1">
    <location>
        <begin position="160"/>
        <end position="171"/>
    </location>
</feature>
<protein>
    <submittedName>
        <fullName evidence="2">Uncharacterized protein</fullName>
    </submittedName>
</protein>
<dbReference type="EMBL" id="JAIVGD010000028">
    <property type="protein sequence ID" value="KAH0737826.1"/>
    <property type="molecule type" value="Genomic_DNA"/>
</dbReference>
<proteinExistence type="predicted"/>
<evidence type="ECO:0000313" key="2">
    <source>
        <dbReference type="EMBL" id="KAH0737826.1"/>
    </source>
</evidence>
<sequence>MAREPPAELPRSPDDVQMERLNVNYKTHPATLSDSSYNSTNLQNTVAINTAISVKELEGTRKIIPPEASALIHGNASGVMESPIHDLHPRKKSSDSTAPIDRNHQAIFARDANESPESRSQLRATSSQVRADSTIGDYSPHEEVHFTEISSRMDGGIASGGNSDQNRTQLTGVYEKSGSGNHSPTLDILLSEFSSKLDGGDTNKN</sequence>
<keyword evidence="3" id="KW-1185">Reference proteome</keyword>
<feature type="compositionally biased region" description="Polar residues" evidence="1">
    <location>
        <begin position="118"/>
        <end position="131"/>
    </location>
</feature>
<feature type="region of interest" description="Disordered" evidence="1">
    <location>
        <begin position="109"/>
        <end position="136"/>
    </location>
</feature>
<accession>A0ABQ7TTE6</accession>
<evidence type="ECO:0000313" key="3">
    <source>
        <dbReference type="Proteomes" id="UP000826656"/>
    </source>
</evidence>
<gene>
    <name evidence="2" type="ORF">KY290_036531</name>
</gene>
<comment type="caution">
    <text evidence="2">The sequence shown here is derived from an EMBL/GenBank/DDBJ whole genome shotgun (WGS) entry which is preliminary data.</text>
</comment>
<feature type="region of interest" description="Disordered" evidence="1">
    <location>
        <begin position="150"/>
        <end position="186"/>
    </location>
</feature>
<organism evidence="2 3">
    <name type="scientific">Solanum tuberosum</name>
    <name type="common">Potato</name>
    <dbReference type="NCBI Taxonomy" id="4113"/>
    <lineage>
        <taxon>Eukaryota</taxon>
        <taxon>Viridiplantae</taxon>
        <taxon>Streptophyta</taxon>
        <taxon>Embryophyta</taxon>
        <taxon>Tracheophyta</taxon>
        <taxon>Spermatophyta</taxon>
        <taxon>Magnoliopsida</taxon>
        <taxon>eudicotyledons</taxon>
        <taxon>Gunneridae</taxon>
        <taxon>Pentapetalae</taxon>
        <taxon>asterids</taxon>
        <taxon>lamiids</taxon>
        <taxon>Solanales</taxon>
        <taxon>Solanaceae</taxon>
        <taxon>Solanoideae</taxon>
        <taxon>Solaneae</taxon>
        <taxon>Solanum</taxon>
    </lineage>
</organism>
<evidence type="ECO:0000256" key="1">
    <source>
        <dbReference type="SAM" id="MobiDB-lite"/>
    </source>
</evidence>
<reference evidence="2 3" key="1">
    <citation type="journal article" date="2021" name="bioRxiv">
        <title>Chromosome-scale and haplotype-resolved genome assembly of a tetraploid potato cultivar.</title>
        <authorList>
            <person name="Sun H."/>
            <person name="Jiao W.-B."/>
            <person name="Krause K."/>
            <person name="Campoy J.A."/>
            <person name="Goel M."/>
            <person name="Folz-Donahue K."/>
            <person name="Kukat C."/>
            <person name="Huettel B."/>
            <person name="Schneeberger K."/>
        </authorList>
    </citation>
    <scope>NUCLEOTIDE SEQUENCE [LARGE SCALE GENOMIC DNA]</scope>
    <source>
        <strain evidence="2">SolTubOtavaFocal</strain>
        <tissue evidence="2">Leaves</tissue>
    </source>
</reference>
<name>A0ABQ7TTE6_SOLTU</name>
<dbReference type="Proteomes" id="UP000826656">
    <property type="component" value="Unassembled WGS sequence"/>
</dbReference>